<feature type="non-terminal residue" evidence="2">
    <location>
        <position position="1"/>
    </location>
</feature>
<accession>A0A1Y2CK78</accession>
<organism evidence="2 3">
    <name type="scientific">Rhizoclosmatium globosum</name>
    <dbReference type="NCBI Taxonomy" id="329046"/>
    <lineage>
        <taxon>Eukaryota</taxon>
        <taxon>Fungi</taxon>
        <taxon>Fungi incertae sedis</taxon>
        <taxon>Chytridiomycota</taxon>
        <taxon>Chytridiomycota incertae sedis</taxon>
        <taxon>Chytridiomycetes</taxon>
        <taxon>Chytridiales</taxon>
        <taxon>Chytriomycetaceae</taxon>
        <taxon>Rhizoclosmatium</taxon>
    </lineage>
</organism>
<dbReference type="EMBL" id="MCGO01000014">
    <property type="protein sequence ID" value="ORY47428.1"/>
    <property type="molecule type" value="Genomic_DNA"/>
</dbReference>
<keyword evidence="1" id="KW-0472">Membrane</keyword>
<keyword evidence="3" id="KW-1185">Reference proteome</keyword>
<evidence type="ECO:0000313" key="3">
    <source>
        <dbReference type="Proteomes" id="UP000193642"/>
    </source>
</evidence>
<proteinExistence type="predicted"/>
<feature type="transmembrane region" description="Helical" evidence="1">
    <location>
        <begin position="186"/>
        <end position="204"/>
    </location>
</feature>
<keyword evidence="1" id="KW-1133">Transmembrane helix</keyword>
<keyword evidence="1" id="KW-0812">Transmembrane</keyword>
<gene>
    <name evidence="2" type="ORF">BCR33DRAFT_715143</name>
</gene>
<comment type="caution">
    <text evidence="2">The sequence shown here is derived from an EMBL/GenBank/DDBJ whole genome shotgun (WGS) entry which is preliminary data.</text>
</comment>
<protein>
    <submittedName>
        <fullName evidence="2">Uncharacterized protein</fullName>
    </submittedName>
</protein>
<evidence type="ECO:0000313" key="2">
    <source>
        <dbReference type="EMBL" id="ORY47428.1"/>
    </source>
</evidence>
<reference evidence="2 3" key="1">
    <citation type="submission" date="2016-07" db="EMBL/GenBank/DDBJ databases">
        <title>Pervasive Adenine N6-methylation of Active Genes in Fungi.</title>
        <authorList>
            <consortium name="DOE Joint Genome Institute"/>
            <person name="Mondo S.J."/>
            <person name="Dannebaum R.O."/>
            <person name="Kuo R.C."/>
            <person name="Labutti K."/>
            <person name="Haridas S."/>
            <person name="Kuo A."/>
            <person name="Salamov A."/>
            <person name="Ahrendt S.R."/>
            <person name="Lipzen A."/>
            <person name="Sullivan W."/>
            <person name="Andreopoulos W.B."/>
            <person name="Clum A."/>
            <person name="Lindquist E."/>
            <person name="Daum C."/>
            <person name="Ramamoorthy G.K."/>
            <person name="Gryganskyi A."/>
            <person name="Culley D."/>
            <person name="Magnuson J.K."/>
            <person name="James T.Y."/>
            <person name="O'Malley M.A."/>
            <person name="Stajich J.E."/>
            <person name="Spatafora J.W."/>
            <person name="Visel A."/>
            <person name="Grigoriev I.V."/>
        </authorList>
    </citation>
    <scope>NUCLEOTIDE SEQUENCE [LARGE SCALE GENOMIC DNA]</scope>
    <source>
        <strain evidence="2 3">JEL800</strain>
    </source>
</reference>
<sequence>RLTTTIPAPRILTVLREKKGSLFLWTVLNGFNCAVVLNAVGTMWVLSAAEKSCAAANVLKSFGFHTFMILFDFFMLYKSWAVTEFNAFYGGISALLTLYRFVWAVIDMCWSQGQWNQNNCWVFVNPTSNLQYTLADVLTDSVATIGAVMMFVKNHGNIQMLEGQSLWFLIARENVLRTTIILSMDLYYLYTIFVPLGVSEWMILSAAQNLVYSALMNIELVWKDVRDSQSSQNSRLKRFSSATQYSGDLNTVIPKSKSETRLSVLQTITINTSQTL</sequence>
<dbReference type="AlphaFoldDB" id="A0A1Y2CK78"/>
<feature type="transmembrane region" description="Helical" evidence="1">
    <location>
        <begin position="88"/>
        <end position="106"/>
    </location>
</feature>
<feature type="transmembrane region" description="Helical" evidence="1">
    <location>
        <begin position="22"/>
        <end position="46"/>
    </location>
</feature>
<dbReference type="Proteomes" id="UP000193642">
    <property type="component" value="Unassembled WGS sequence"/>
</dbReference>
<evidence type="ECO:0000256" key="1">
    <source>
        <dbReference type="SAM" id="Phobius"/>
    </source>
</evidence>
<name>A0A1Y2CK78_9FUNG</name>